<evidence type="ECO:0000313" key="3">
    <source>
        <dbReference type="EMBL" id="QQO11140.1"/>
    </source>
</evidence>
<dbReference type="SUPFAM" id="SSF81301">
    <property type="entry name" value="Nucleotidyltransferase"/>
    <property type="match status" value="1"/>
</dbReference>
<keyword evidence="2" id="KW-0963">Cytoplasm</keyword>
<comment type="function">
    <text evidence="2">Functions as a ribosomal silencing factor. Interacts with ribosomal protein uL14 (rplN), blocking formation of intersubunit bridge B8. Prevents association of the 30S and 50S ribosomal subunits and the formation of functional ribosomes, thus repressing translation.</text>
</comment>
<dbReference type="InterPro" id="IPR043519">
    <property type="entry name" value="NT_sf"/>
</dbReference>
<dbReference type="GO" id="GO:0017148">
    <property type="term" value="P:negative regulation of translation"/>
    <property type="evidence" value="ECO:0007669"/>
    <property type="project" value="UniProtKB-UniRule"/>
</dbReference>
<dbReference type="RefSeq" id="WP_215628449.1">
    <property type="nucleotide sequence ID" value="NZ_CP067089.2"/>
</dbReference>
<dbReference type="Pfam" id="PF02410">
    <property type="entry name" value="RsfS"/>
    <property type="match status" value="1"/>
</dbReference>
<evidence type="ECO:0000256" key="1">
    <source>
        <dbReference type="ARBA" id="ARBA00010574"/>
    </source>
</evidence>
<dbReference type="AlphaFoldDB" id="A0A7T7XRG8"/>
<dbReference type="KEGG" id="bhc:JFL75_09565"/>
<comment type="subunit">
    <text evidence="2">Interacts with ribosomal protein uL14 (rplN).</text>
</comment>
<dbReference type="InterPro" id="IPR004394">
    <property type="entry name" value="Iojap/RsfS/C7orf30"/>
</dbReference>
<dbReference type="NCBIfam" id="TIGR00090">
    <property type="entry name" value="rsfS_iojap_ybeB"/>
    <property type="match status" value="1"/>
</dbReference>
<protein>
    <recommendedName>
        <fullName evidence="2">Ribosomal silencing factor RsfS</fullName>
    </recommendedName>
</protein>
<evidence type="ECO:0000313" key="4">
    <source>
        <dbReference type="Proteomes" id="UP000595917"/>
    </source>
</evidence>
<dbReference type="GO" id="GO:0042256">
    <property type="term" value="P:cytosolic ribosome assembly"/>
    <property type="evidence" value="ECO:0007669"/>
    <property type="project" value="UniProtKB-UniRule"/>
</dbReference>
<dbReference type="GO" id="GO:0005737">
    <property type="term" value="C:cytoplasm"/>
    <property type="evidence" value="ECO:0007669"/>
    <property type="project" value="UniProtKB-SubCell"/>
</dbReference>
<reference evidence="3" key="1">
    <citation type="submission" date="2021-01" db="EMBL/GenBank/DDBJ databases">
        <title>Description of Breznakiella homolactica.</title>
        <authorList>
            <person name="Song Y."/>
            <person name="Brune A."/>
        </authorList>
    </citation>
    <scope>NUCLEOTIDE SEQUENCE</scope>
    <source>
        <strain evidence="3">RmG30</strain>
    </source>
</reference>
<organism evidence="3 4">
    <name type="scientific">Breznakiella homolactica</name>
    <dbReference type="NCBI Taxonomy" id="2798577"/>
    <lineage>
        <taxon>Bacteria</taxon>
        <taxon>Pseudomonadati</taxon>
        <taxon>Spirochaetota</taxon>
        <taxon>Spirochaetia</taxon>
        <taxon>Spirochaetales</taxon>
        <taxon>Breznakiellaceae</taxon>
        <taxon>Breznakiella</taxon>
    </lineage>
</organism>
<keyword evidence="2" id="KW-0678">Repressor</keyword>
<dbReference type="PANTHER" id="PTHR21043:SF2">
    <property type="entry name" value="PROTEIN IOJAP, CHLOROPLASTIC"/>
    <property type="match status" value="1"/>
</dbReference>
<evidence type="ECO:0000256" key="2">
    <source>
        <dbReference type="HAMAP-Rule" id="MF_01477"/>
    </source>
</evidence>
<dbReference type="GO" id="GO:0090071">
    <property type="term" value="P:negative regulation of ribosome biogenesis"/>
    <property type="evidence" value="ECO:0007669"/>
    <property type="project" value="UniProtKB-UniRule"/>
</dbReference>
<keyword evidence="4" id="KW-1185">Reference proteome</keyword>
<dbReference type="HAMAP" id="MF_01477">
    <property type="entry name" value="Iojap_RsfS"/>
    <property type="match status" value="1"/>
</dbReference>
<dbReference type="EMBL" id="CP067089">
    <property type="protein sequence ID" value="QQO11140.1"/>
    <property type="molecule type" value="Genomic_DNA"/>
</dbReference>
<dbReference type="Proteomes" id="UP000595917">
    <property type="component" value="Chromosome"/>
</dbReference>
<dbReference type="Gene3D" id="3.30.460.10">
    <property type="entry name" value="Beta Polymerase, domain 2"/>
    <property type="match status" value="1"/>
</dbReference>
<dbReference type="PANTHER" id="PTHR21043">
    <property type="entry name" value="IOJAP SUPERFAMILY ORTHOLOG"/>
    <property type="match status" value="1"/>
</dbReference>
<proteinExistence type="inferred from homology"/>
<name>A0A7T7XRG8_9SPIR</name>
<keyword evidence="2" id="KW-0810">Translation regulation</keyword>
<comment type="subcellular location">
    <subcellularLocation>
        <location evidence="2">Cytoplasm</location>
    </subcellularLocation>
</comment>
<accession>A0A7T7XRG8</accession>
<dbReference type="GO" id="GO:0043023">
    <property type="term" value="F:ribosomal large subunit binding"/>
    <property type="evidence" value="ECO:0007669"/>
    <property type="project" value="TreeGrafter"/>
</dbReference>
<comment type="similarity">
    <text evidence="1 2">Belongs to the Iojap/RsfS family.</text>
</comment>
<gene>
    <name evidence="2 3" type="primary">rsfS</name>
    <name evidence="3" type="ORF">JFL75_09565</name>
</gene>
<sequence>MGDTLRTDDAAFAVELGRLIQDHRGGDVVVMDLRELHMWTDFFVVATVTSSAHLAGLQRHIKDFCVQNSIEIVRRHKKVPAGDEWSLIDLGNIVVHLMTSKARSFYELERLWSGASIVFKGNNPEG</sequence>